<evidence type="ECO:0000313" key="4">
    <source>
        <dbReference type="EMBL" id="SET69164.1"/>
    </source>
</evidence>
<dbReference type="CDD" id="cd01614">
    <property type="entry name" value="EutN_CcmL"/>
    <property type="match status" value="1"/>
</dbReference>
<evidence type="ECO:0000256" key="2">
    <source>
        <dbReference type="ARBA" id="ARBA00023669"/>
    </source>
</evidence>
<dbReference type="EMBL" id="FOIM01000011">
    <property type="protein sequence ID" value="SET69164.1"/>
    <property type="molecule type" value="Genomic_DNA"/>
</dbReference>
<dbReference type="InterPro" id="IPR036677">
    <property type="entry name" value="EutN_CcmL_sf"/>
</dbReference>
<protein>
    <submittedName>
        <fullName evidence="4">Ethanolamine utilization protein EutN</fullName>
    </submittedName>
</protein>
<dbReference type="SUPFAM" id="SSF159133">
    <property type="entry name" value="EutN/CcmL-like"/>
    <property type="match status" value="1"/>
</dbReference>
<evidence type="ECO:0000313" key="5">
    <source>
        <dbReference type="Proteomes" id="UP000198508"/>
    </source>
</evidence>
<dbReference type="AlphaFoldDB" id="A0A1I0GDS1"/>
<organism evidence="4 5">
    <name type="scientific">Enterocloster lavalensis</name>
    <dbReference type="NCBI Taxonomy" id="460384"/>
    <lineage>
        <taxon>Bacteria</taxon>
        <taxon>Bacillati</taxon>
        <taxon>Bacillota</taxon>
        <taxon>Clostridia</taxon>
        <taxon>Lachnospirales</taxon>
        <taxon>Lachnospiraceae</taxon>
        <taxon>Enterocloster</taxon>
    </lineage>
</organism>
<dbReference type="GeneID" id="93276026"/>
<dbReference type="GO" id="GO:0031470">
    <property type="term" value="C:carboxysome"/>
    <property type="evidence" value="ECO:0007669"/>
    <property type="project" value="UniProtKB-SubCell"/>
</dbReference>
<dbReference type="Proteomes" id="UP000198508">
    <property type="component" value="Unassembled WGS sequence"/>
</dbReference>
<evidence type="ECO:0000256" key="3">
    <source>
        <dbReference type="ARBA" id="ARBA00024446"/>
    </source>
</evidence>
<dbReference type="Pfam" id="PF03319">
    <property type="entry name" value="EutN_CcmL"/>
    <property type="match status" value="1"/>
</dbReference>
<proteinExistence type="predicted"/>
<keyword evidence="2" id="KW-1282">Carboxysome</keyword>
<sequence>MQICRVVGHIWATKKESSLEGMKLMVLRACRDGIVTEEELVAADLVGAGIGEDVIVVSGSTARRAAGSDSLPIDAAIVGIIDTVETEREKKW</sequence>
<dbReference type="RefSeq" id="WP_092364026.1">
    <property type="nucleotide sequence ID" value="NZ_CABJCG010000023.1"/>
</dbReference>
<reference evidence="5" key="1">
    <citation type="submission" date="2016-10" db="EMBL/GenBank/DDBJ databases">
        <authorList>
            <person name="Varghese N."/>
            <person name="Submissions S."/>
        </authorList>
    </citation>
    <scope>NUCLEOTIDE SEQUENCE [LARGE SCALE GENOMIC DNA]</scope>
    <source>
        <strain evidence="5">NLAE-zl-G277</strain>
    </source>
</reference>
<accession>A0A1I0GDS1</accession>
<gene>
    <name evidence="4" type="ORF">SAMN05216313_111115</name>
</gene>
<keyword evidence="5" id="KW-1185">Reference proteome</keyword>
<keyword evidence="3" id="KW-1283">Bacterial microcompartment</keyword>
<comment type="subcellular location">
    <subcellularLocation>
        <location evidence="1">Carboxysome</location>
    </subcellularLocation>
</comment>
<dbReference type="InterPro" id="IPR004992">
    <property type="entry name" value="EutN_CcmL"/>
</dbReference>
<name>A0A1I0GDS1_9FIRM</name>
<dbReference type="PANTHER" id="PTHR36539">
    <property type="entry name" value="ETHANOLAMINE UTILIZATION PROTEIN EUTN"/>
    <property type="match status" value="1"/>
</dbReference>
<dbReference type="STRING" id="460384.SAMN05216313_111115"/>
<evidence type="ECO:0000256" key="1">
    <source>
        <dbReference type="ARBA" id="ARBA00023587"/>
    </source>
</evidence>
<dbReference type="PROSITE" id="PS51932">
    <property type="entry name" value="BMV"/>
    <property type="match status" value="1"/>
</dbReference>
<dbReference type="Gene3D" id="2.40.50.220">
    <property type="entry name" value="EutN/Ccml"/>
    <property type="match status" value="1"/>
</dbReference>